<dbReference type="PANTHER" id="PTHR10587">
    <property type="entry name" value="GLYCOSYL TRANSFERASE-RELATED"/>
    <property type="match status" value="1"/>
</dbReference>
<feature type="domain" description="NodB homology" evidence="4">
    <location>
        <begin position="119"/>
        <end position="300"/>
    </location>
</feature>
<dbReference type="Gene3D" id="3.20.20.370">
    <property type="entry name" value="Glycoside hydrolase/deacetylase"/>
    <property type="match status" value="1"/>
</dbReference>
<organism evidence="5 6">
    <name type="scientific">Paenibacillus lignilyticus</name>
    <dbReference type="NCBI Taxonomy" id="1172615"/>
    <lineage>
        <taxon>Bacteria</taxon>
        <taxon>Bacillati</taxon>
        <taxon>Bacillota</taxon>
        <taxon>Bacilli</taxon>
        <taxon>Bacillales</taxon>
        <taxon>Paenibacillaceae</taxon>
        <taxon>Paenibacillus</taxon>
    </lineage>
</organism>
<dbReference type="InterPro" id="IPR011330">
    <property type="entry name" value="Glyco_hydro/deAcase_b/a-brl"/>
</dbReference>
<protein>
    <submittedName>
        <fullName evidence="5">Polysaccharide deacetylase family protein</fullName>
    </submittedName>
</protein>
<dbReference type="SUPFAM" id="SSF88713">
    <property type="entry name" value="Glycoside hydrolase/deacetylase"/>
    <property type="match status" value="1"/>
</dbReference>
<keyword evidence="1" id="KW-0479">Metal-binding</keyword>
<dbReference type="CDD" id="cd10917">
    <property type="entry name" value="CE4_NodB_like_6s_7s"/>
    <property type="match status" value="1"/>
</dbReference>
<evidence type="ECO:0000313" key="6">
    <source>
        <dbReference type="Proteomes" id="UP000673394"/>
    </source>
</evidence>
<sequence>MRQLRELRHRRRLASLIVVTLMIGLLSTSCGLSKDELAGAAHPSLPPGQSNSDTGTNDGSGKGNSGSGSHADDNHAGSPPGQTVALLHPQPPAITIEPPVMLDQPTEQNTDFLSPQGAKLVALTFDDGPDGHHTPAILDILKAKKIHATFFTVGTQVKRYGKVMRRIRDEGSEIGNHSYAHKDLSKLDSNPILNQIKWTDELINKQIGYVPRLVRAPYGATSPLLKQIVKDNGRELIGWTVDTRDWAGSSVAEMRANVNKNTHPGGIILMHSFGSKHVSNTVELLPLIIKDLQNKGYTFVTVSELLAAKAHSNHAKTKQG</sequence>
<dbReference type="EMBL" id="JAGKSP010000016">
    <property type="protein sequence ID" value="MBP3966275.1"/>
    <property type="molecule type" value="Genomic_DNA"/>
</dbReference>
<comment type="caution">
    <text evidence="5">The sequence shown here is derived from an EMBL/GenBank/DDBJ whole genome shotgun (WGS) entry which is preliminary data.</text>
</comment>
<proteinExistence type="predicted"/>
<dbReference type="PROSITE" id="PS51257">
    <property type="entry name" value="PROKAR_LIPOPROTEIN"/>
    <property type="match status" value="1"/>
</dbReference>
<dbReference type="PROSITE" id="PS51677">
    <property type="entry name" value="NODB"/>
    <property type="match status" value="1"/>
</dbReference>
<dbReference type="PANTHER" id="PTHR10587:SF133">
    <property type="entry name" value="CHITIN DEACETYLASE 1-RELATED"/>
    <property type="match status" value="1"/>
</dbReference>
<dbReference type="Pfam" id="PF01522">
    <property type="entry name" value="Polysacc_deac_1"/>
    <property type="match status" value="1"/>
</dbReference>
<evidence type="ECO:0000313" key="5">
    <source>
        <dbReference type="EMBL" id="MBP3966275.1"/>
    </source>
</evidence>
<name>A0ABS5CK76_9BACL</name>
<gene>
    <name evidence="5" type="ORF">I8J30_26585</name>
</gene>
<accession>A0ABS5CK76</accession>
<evidence type="ECO:0000256" key="3">
    <source>
        <dbReference type="SAM" id="MobiDB-lite"/>
    </source>
</evidence>
<keyword evidence="2" id="KW-0378">Hydrolase</keyword>
<keyword evidence="6" id="KW-1185">Reference proteome</keyword>
<dbReference type="RefSeq" id="WP_210663310.1">
    <property type="nucleotide sequence ID" value="NZ_JAGKSP010000016.1"/>
</dbReference>
<evidence type="ECO:0000259" key="4">
    <source>
        <dbReference type="PROSITE" id="PS51677"/>
    </source>
</evidence>
<dbReference type="Proteomes" id="UP000673394">
    <property type="component" value="Unassembled WGS sequence"/>
</dbReference>
<evidence type="ECO:0000256" key="2">
    <source>
        <dbReference type="ARBA" id="ARBA00022801"/>
    </source>
</evidence>
<reference evidence="5 6" key="1">
    <citation type="submission" date="2021-04" db="EMBL/GenBank/DDBJ databases">
        <title>Paenibacillus sp. DLE-14 whole genome sequence.</title>
        <authorList>
            <person name="Ham Y.J."/>
        </authorList>
    </citation>
    <scope>NUCLEOTIDE SEQUENCE [LARGE SCALE GENOMIC DNA]</scope>
    <source>
        <strain evidence="5 6">DLE-14</strain>
    </source>
</reference>
<dbReference type="InterPro" id="IPR002509">
    <property type="entry name" value="NODB_dom"/>
</dbReference>
<feature type="region of interest" description="Disordered" evidence="3">
    <location>
        <begin position="38"/>
        <end position="87"/>
    </location>
</feature>
<dbReference type="InterPro" id="IPR050248">
    <property type="entry name" value="Polysacc_deacetylase_ArnD"/>
</dbReference>
<evidence type="ECO:0000256" key="1">
    <source>
        <dbReference type="ARBA" id="ARBA00022723"/>
    </source>
</evidence>